<protein>
    <submittedName>
        <fullName evidence="1">Uncharacterized protein</fullName>
    </submittedName>
</protein>
<evidence type="ECO:0000313" key="1">
    <source>
        <dbReference type="EMBL" id="JAG99984.1"/>
    </source>
</evidence>
<dbReference type="EMBL" id="GBXM01108592">
    <property type="protein sequence ID" value="JAG99984.1"/>
    <property type="molecule type" value="Transcribed_RNA"/>
</dbReference>
<name>A0A0E9P7F7_ANGAN</name>
<reference evidence="1" key="1">
    <citation type="submission" date="2014-11" db="EMBL/GenBank/DDBJ databases">
        <authorList>
            <person name="Amaro Gonzalez C."/>
        </authorList>
    </citation>
    <scope>NUCLEOTIDE SEQUENCE</scope>
</reference>
<organism evidence="1">
    <name type="scientific">Anguilla anguilla</name>
    <name type="common">European freshwater eel</name>
    <name type="synonym">Muraena anguilla</name>
    <dbReference type="NCBI Taxonomy" id="7936"/>
    <lineage>
        <taxon>Eukaryota</taxon>
        <taxon>Metazoa</taxon>
        <taxon>Chordata</taxon>
        <taxon>Craniata</taxon>
        <taxon>Vertebrata</taxon>
        <taxon>Euteleostomi</taxon>
        <taxon>Actinopterygii</taxon>
        <taxon>Neopterygii</taxon>
        <taxon>Teleostei</taxon>
        <taxon>Anguilliformes</taxon>
        <taxon>Anguillidae</taxon>
        <taxon>Anguilla</taxon>
    </lineage>
</organism>
<proteinExistence type="predicted"/>
<accession>A0A0E9P7F7</accession>
<sequence>MCTDLQVPVHYAI</sequence>
<reference evidence="1" key="2">
    <citation type="journal article" date="2015" name="Fish Shellfish Immunol.">
        <title>Early steps in the European eel (Anguilla anguilla)-Vibrio vulnificus interaction in the gills: Role of the RtxA13 toxin.</title>
        <authorList>
            <person name="Callol A."/>
            <person name="Pajuelo D."/>
            <person name="Ebbesson L."/>
            <person name="Teles M."/>
            <person name="MacKenzie S."/>
            <person name="Amaro C."/>
        </authorList>
    </citation>
    <scope>NUCLEOTIDE SEQUENCE</scope>
</reference>